<keyword evidence="1" id="KW-0732">Signal</keyword>
<gene>
    <name evidence="2" type="ORF">LPB138_03980</name>
</gene>
<evidence type="ECO:0000313" key="2">
    <source>
        <dbReference type="EMBL" id="AOW19891.1"/>
    </source>
</evidence>
<dbReference type="OrthoDB" id="8887208at2"/>
<feature type="signal peptide" evidence="1">
    <location>
        <begin position="1"/>
        <end position="18"/>
    </location>
</feature>
<organism evidence="2 3">
    <name type="scientific">Urechidicola croceus</name>
    <dbReference type="NCBI Taxonomy" id="1850246"/>
    <lineage>
        <taxon>Bacteria</taxon>
        <taxon>Pseudomonadati</taxon>
        <taxon>Bacteroidota</taxon>
        <taxon>Flavobacteriia</taxon>
        <taxon>Flavobacteriales</taxon>
        <taxon>Flavobacteriaceae</taxon>
        <taxon>Urechidicola</taxon>
    </lineage>
</organism>
<proteinExistence type="predicted"/>
<reference evidence="2 3" key="1">
    <citation type="submission" date="2016-10" db="EMBL/GenBank/DDBJ databases">
        <title>Lutibacter sp. LPB0138, isolated from marine gastropod.</title>
        <authorList>
            <person name="Kim E."/>
            <person name="Yi H."/>
        </authorList>
    </citation>
    <scope>NUCLEOTIDE SEQUENCE [LARGE SCALE GENOMIC DNA]</scope>
    <source>
        <strain evidence="2 3">LPB0138</strain>
    </source>
</reference>
<dbReference type="Proteomes" id="UP000176050">
    <property type="component" value="Chromosome"/>
</dbReference>
<protein>
    <recommendedName>
        <fullName evidence="4">Outermembrane protein</fullName>
    </recommendedName>
</protein>
<evidence type="ECO:0000313" key="3">
    <source>
        <dbReference type="Proteomes" id="UP000176050"/>
    </source>
</evidence>
<sequence length="280" mass="32365">MNKIITLLLLVVCATSYAQESEKQTTTSNKGKMFIFWGWNTANYSKSDISFKGDDYEFTLYDVEARDKITPYSFRNYFNPSRITIPQTNFRVGYFFKENYNVSIGVDHMKYVMKNYQTVKIDGEINAETPFDGVYNQEDITLAHSFLTFEHTDGLNYINVEVNRFDSLNKLLKIYIDEIELNLTEGLGVGFLYPKTNATLFGGDRYDDFNVAGYGMSAKIGLNLTLFKYFFLQSDFKFGYINMDDIRTTSSKSDSASQHFTFFEKAVVFGVRFQLNKTEN</sequence>
<evidence type="ECO:0000256" key="1">
    <source>
        <dbReference type="SAM" id="SignalP"/>
    </source>
</evidence>
<accession>A0A1D8P5S5</accession>
<dbReference type="RefSeq" id="WP_070236030.1">
    <property type="nucleotide sequence ID" value="NZ_CP017478.1"/>
</dbReference>
<dbReference type="AlphaFoldDB" id="A0A1D8P5S5"/>
<evidence type="ECO:0008006" key="4">
    <source>
        <dbReference type="Google" id="ProtNLM"/>
    </source>
</evidence>
<dbReference type="KEGG" id="lul:LPB138_03980"/>
<dbReference type="EMBL" id="CP017478">
    <property type="protein sequence ID" value="AOW19891.1"/>
    <property type="molecule type" value="Genomic_DNA"/>
</dbReference>
<feature type="chain" id="PRO_5009110770" description="Outermembrane protein" evidence="1">
    <location>
        <begin position="19"/>
        <end position="280"/>
    </location>
</feature>
<keyword evidence="3" id="KW-1185">Reference proteome</keyword>
<dbReference type="STRING" id="1850246.LPB138_03980"/>
<name>A0A1D8P5S5_9FLAO</name>